<feature type="domain" description="WHIM1" evidence="4">
    <location>
        <begin position="382"/>
        <end position="425"/>
    </location>
</feature>
<feature type="compositionally biased region" description="Polar residues" evidence="3">
    <location>
        <begin position="684"/>
        <end position="693"/>
    </location>
</feature>
<feature type="compositionally biased region" description="Basic residues" evidence="3">
    <location>
        <begin position="763"/>
        <end position="772"/>
    </location>
</feature>
<accession>A0A7H9HV09</accession>
<feature type="compositionally biased region" description="Acidic residues" evidence="3">
    <location>
        <begin position="777"/>
        <end position="819"/>
    </location>
</feature>
<evidence type="ECO:0000313" key="5">
    <source>
        <dbReference type="EMBL" id="QLQ80192.1"/>
    </source>
</evidence>
<feature type="region of interest" description="Disordered" evidence="3">
    <location>
        <begin position="666"/>
        <end position="719"/>
    </location>
</feature>
<name>A0A7H9HV09_9SACH</name>
<gene>
    <name evidence="5" type="ORF">HG537_0D01930</name>
</gene>
<evidence type="ECO:0000259" key="4">
    <source>
        <dbReference type="Pfam" id="PF15612"/>
    </source>
</evidence>
<dbReference type="AlphaFoldDB" id="A0A7H9HV09"/>
<dbReference type="InterPro" id="IPR028942">
    <property type="entry name" value="WHIM1_dom"/>
</dbReference>
<dbReference type="EMBL" id="CP059270">
    <property type="protein sequence ID" value="QLQ80192.1"/>
    <property type="molecule type" value="Genomic_DNA"/>
</dbReference>
<dbReference type="Proteomes" id="UP000510647">
    <property type="component" value="Chromosome 4"/>
</dbReference>
<feature type="compositionally biased region" description="Basic and acidic residues" evidence="3">
    <location>
        <begin position="127"/>
        <end position="146"/>
    </location>
</feature>
<evidence type="ECO:0000256" key="2">
    <source>
        <dbReference type="ARBA" id="ARBA00023242"/>
    </source>
</evidence>
<feature type="compositionally biased region" description="Basic and acidic residues" evidence="3">
    <location>
        <begin position="820"/>
        <end position="835"/>
    </location>
</feature>
<comment type="subcellular location">
    <subcellularLocation>
        <location evidence="1">Nucleus</location>
    </subcellularLocation>
</comment>
<dbReference type="Pfam" id="PF15612">
    <property type="entry name" value="WHIM1"/>
    <property type="match status" value="1"/>
</dbReference>
<reference evidence="5 6" key="1">
    <citation type="submission" date="2020-06" db="EMBL/GenBank/DDBJ databases">
        <title>The yeast mating-type switching endonuclease HO is a domesticated member of an unorthodox homing genetic element family.</title>
        <authorList>
            <person name="Coughlan A.Y."/>
            <person name="Lombardi L."/>
            <person name="Braun-Galleani S."/>
            <person name="Martos A.R."/>
            <person name="Galeote V."/>
            <person name="Bigey F."/>
            <person name="Dequin S."/>
            <person name="Byrne K.P."/>
            <person name="Wolfe K.H."/>
        </authorList>
    </citation>
    <scope>NUCLEOTIDE SEQUENCE [LARGE SCALE GENOMIC DNA]</scope>
    <source>
        <strain evidence="5 6">CBS2947</strain>
    </source>
</reference>
<organism evidence="5 6">
    <name type="scientific">Torulaspora globosa</name>
    <dbReference type="NCBI Taxonomy" id="48254"/>
    <lineage>
        <taxon>Eukaryota</taxon>
        <taxon>Fungi</taxon>
        <taxon>Dikarya</taxon>
        <taxon>Ascomycota</taxon>
        <taxon>Saccharomycotina</taxon>
        <taxon>Saccharomycetes</taxon>
        <taxon>Saccharomycetales</taxon>
        <taxon>Saccharomycetaceae</taxon>
        <taxon>Torulaspora</taxon>
    </lineage>
</organism>
<protein>
    <recommendedName>
        <fullName evidence="4">WHIM1 domain-containing protein</fullName>
    </recommendedName>
</protein>
<evidence type="ECO:0000256" key="1">
    <source>
        <dbReference type="ARBA" id="ARBA00004123"/>
    </source>
</evidence>
<feature type="compositionally biased region" description="Basic and acidic residues" evidence="3">
    <location>
        <begin position="695"/>
        <end position="707"/>
    </location>
</feature>
<dbReference type="GO" id="GO:0005634">
    <property type="term" value="C:nucleus"/>
    <property type="evidence" value="ECO:0007669"/>
    <property type="project" value="UniProtKB-SubCell"/>
</dbReference>
<keyword evidence="6" id="KW-1185">Reference proteome</keyword>
<evidence type="ECO:0000256" key="3">
    <source>
        <dbReference type="SAM" id="MobiDB-lite"/>
    </source>
</evidence>
<feature type="region of interest" description="Disordered" evidence="3">
    <location>
        <begin position="79"/>
        <end position="156"/>
    </location>
</feature>
<proteinExistence type="predicted"/>
<evidence type="ECO:0000313" key="6">
    <source>
        <dbReference type="Proteomes" id="UP000510647"/>
    </source>
</evidence>
<feature type="region of interest" description="Disordered" evidence="3">
    <location>
        <begin position="763"/>
        <end position="841"/>
    </location>
</feature>
<dbReference type="OrthoDB" id="349045at2759"/>
<sequence>MVSWCDCSWYSGTKVVKTMSDTLNHSDSPPDKSSAVSLKTDTVHVVEKKDNGSVKDKKMGQFTFDDFENIKSVDSPQDFSGYGMGLRRSKRIPQLKSNKEMQELEEEAAAAEERERRAKLAQKAKARASERERLAKEKGGDSRDNKNGTTGTPELLEPSIAECNWTPNMPLLSSDFRTHHSVLSRLKNPNMKPIPYAGDVVKLMSFINKFHLFFDAELLNLSFQDFEIGLDLYPGSQIGTASGMRRADSPRILLYQDFIPVKDVVTAQDKMNLLFLTLLKLTFSTSRSTQIQTKAQPQATMHQLKTSKKVFTTFVRQLREHARSWGYPKEWRNNSIPEEELVKPQSRLFEQDDNGSPVDPKNPEILTSNIYTWYHHEAVPLEKDPLQNPDLEKKGILALEPRDRIICLRVLTDWCGAQSPKIRTETYHLSHFKRDPAFGVQTSHAPRYLVEGPDITYAQFNKLCAVIQSRYEIRSRKKHVKKALRNNRRPDLALKLNILKDIKGRLQEVPKEDRESTNVSLYKKWSKLFDGEILDNPLSDPFEDELYKLRQQEFFIGRVPHIGDFFLPRLQTYPSSPLISTFLDLRNLEGLFHDYANGSIDALTVFENHGQTMSCQFKVLYRDTPTMLKDVAAGKSSGNNYWYEMCHDCKTLEEFLEFLDYKITPGEPSPDKATGQEQSKESQGENLPNETPTAESEKPKEASEKKVRGMSSTSTINKHPLPKEARFNLARKKLKYLKDYLSGMLPVLRVFEQLKDQYGSMKPGKRILRRSQRRGEDDDNEPVGDTEDVDDEYIDENSNEENGSDESSELSDVEEEPEPEREVKKARLEKRETRSTRRSLR</sequence>
<keyword evidence="2" id="KW-0539">Nucleus</keyword>